<protein>
    <submittedName>
        <fullName evidence="5">Leucine Rich Repeat</fullName>
    </submittedName>
</protein>
<dbReference type="InterPro" id="IPR019607">
    <property type="entry name" value="Putative_zinc-finger_domain"/>
</dbReference>
<sequence length="1493" mass="165657">MEDGHSDDDDEELGRKKRLLDQEKQSNVASKRRKTDTMAAGNEVDLTHCDSDSDTDDPDTSSHPVTGGQAPRENEAEDDAKGREGSTEPTLAQETSNMADNVHETTTGGDGSKSKEIGQLAVTMADIFEELAQEESANRTAKPGEENASEWPDEEESHGDNREAVETATNKTSGEVVAETNGDEVEATMTVVEHAENDNDETPDSDESSAEEDDLLASHDQGHSNNSNLQEETIQLEEEIRLLEQSIKSLNARKHGMDRQMEASTARQLKIAKALAFQRERKQHLLASQSKHQTLLQDLQKSLTKSQDILMRLNTTSTSSNDDDDDEEAVVVLTEEEIQKLTEEIRRQEERTTQQQQQLQQDDEGQEEEESPHINTNPLPLSSTNEKKVVPSCPIIPIHEDASRLEAFWKGHNIMYDSHSCLHSFIPCIGSQETLVRIMDIIAEETLAQDANNDTTQAAEYRRNSLRNTCLDFVLMAGNTQHVKKASNQNNIPIAEQAKTDVATTGRDDEQPNQESALHLNPHVALCPYELAGVCADPYCPYQHINVENRPNKVSLLPREMLPLPPLKLPEQQNTDEEKLEEASDKQRSILVEAKEEQGVTEATAQVDQLAATRQLASSNDDDDTRELSHDESKMVQAPAAAHLEGEHTHEQSAEARSEENDVACNEFDANMDFIPFGDGSVEERRAETRSEPQENEDDVACNEFDANMDFIPFGDGSAEERGAETKMEERGAETKSDSQENDNEHVVASNEFDANMDFIPFGDGSVEERGESDADDESDGVVDLETAGLLRLTTGRTSGANEELQTSIEKIPSWPWWRSEENGMSQNTPQELSSFDDFLLSYGEFQAHRNKDGPRVLEYHGTIPTSSSAQQVFAFTARVVDCAGLMVHAGRFDLTEPLCTIAANVMRSASRENSTVEGKTTAVFHQVLETLLPTLKTAYSCQHGIRGTFRCQLLLALISDRLKRCHHALAISTEDEPWSLHWGSDWSNQLSGMLSESGENDLEQGYPNHGRKLDAWYIRESVKEAVFRKDDAEGVSDDKHEMRLSLALLSNLREALVFSSAVRARFSLDAAANDYVKSIWTIVKSRLCQRTRVLPRSAVFQRSYIYFGYILLGVLEGAVDYLNGLEGGNIHALAFSSLVQLDVAIYGIIKQLTNNPRSADDESPILELLFTPILAASASLSCRLGQYAKAQHRLEDALSISTTKSKLPNFMTYSELLWSQLLHLRSSLPFSQQAMTTNKPARRSGTLLPKDLKQQHEALAITVAMLGLDLHHVCLAGDWNLLARMKLPGSARATKSNGSKEATKLSSLSTSLLRDGTEDLSIVLQSGSSIQSLSRSELSTRFPMSLLVYGNKITSLSLVSCELLDLPFSFGVYLSNLKALDVSRNNLVFLPDSFGALKNLRSFAANDNKLQALPSSFGRLSMLRKLLLCNNAFTSFPLSLRRLKQLEELQLAGSEFTMSNSAQLTLELPKLRFFSAPVVTGDRDEEVQREES</sequence>
<evidence type="ECO:0000256" key="3">
    <source>
        <dbReference type="SAM" id="MobiDB-lite"/>
    </source>
</evidence>
<feature type="compositionally biased region" description="Acidic residues" evidence="3">
    <location>
        <begin position="198"/>
        <end position="215"/>
    </location>
</feature>
<organism evidence="5 6">
    <name type="scientific">Seminavis robusta</name>
    <dbReference type="NCBI Taxonomy" id="568900"/>
    <lineage>
        <taxon>Eukaryota</taxon>
        <taxon>Sar</taxon>
        <taxon>Stramenopiles</taxon>
        <taxon>Ochrophyta</taxon>
        <taxon>Bacillariophyta</taxon>
        <taxon>Bacillariophyceae</taxon>
        <taxon>Bacillariophycidae</taxon>
        <taxon>Naviculales</taxon>
        <taxon>Naviculaceae</taxon>
        <taxon>Seminavis</taxon>
    </lineage>
</organism>
<proteinExistence type="predicted"/>
<feature type="compositionally biased region" description="Acidic residues" evidence="3">
    <location>
        <begin position="147"/>
        <end position="157"/>
    </location>
</feature>
<dbReference type="InterPro" id="IPR050216">
    <property type="entry name" value="LRR_domain-containing"/>
</dbReference>
<dbReference type="EMBL" id="CAICTM010000117">
    <property type="protein sequence ID" value="CAB9501786.1"/>
    <property type="molecule type" value="Genomic_DNA"/>
</dbReference>
<evidence type="ECO:0000313" key="5">
    <source>
        <dbReference type="EMBL" id="CAB9501786.1"/>
    </source>
</evidence>
<keyword evidence="6" id="KW-1185">Reference proteome</keyword>
<dbReference type="GO" id="GO:0005737">
    <property type="term" value="C:cytoplasm"/>
    <property type="evidence" value="ECO:0007669"/>
    <property type="project" value="TreeGrafter"/>
</dbReference>
<dbReference type="Proteomes" id="UP001153069">
    <property type="component" value="Unassembled WGS sequence"/>
</dbReference>
<dbReference type="Pfam" id="PF10650">
    <property type="entry name" value="zf-C3H1"/>
    <property type="match status" value="1"/>
</dbReference>
<evidence type="ECO:0000313" key="6">
    <source>
        <dbReference type="Proteomes" id="UP001153069"/>
    </source>
</evidence>
<dbReference type="Gene3D" id="3.80.10.10">
    <property type="entry name" value="Ribonuclease Inhibitor"/>
    <property type="match status" value="1"/>
</dbReference>
<reference evidence="5" key="1">
    <citation type="submission" date="2020-06" db="EMBL/GenBank/DDBJ databases">
        <authorList>
            <consortium name="Plant Systems Biology data submission"/>
        </authorList>
    </citation>
    <scope>NUCLEOTIDE SEQUENCE</scope>
    <source>
        <strain evidence="5">D6</strain>
    </source>
</reference>
<dbReference type="InterPro" id="IPR003591">
    <property type="entry name" value="Leu-rich_rpt_typical-subtyp"/>
</dbReference>
<dbReference type="SUPFAM" id="SSF52058">
    <property type="entry name" value="L domain-like"/>
    <property type="match status" value="1"/>
</dbReference>
<gene>
    <name evidence="5" type="ORF">SEMRO_118_G057780.1</name>
</gene>
<dbReference type="InterPro" id="IPR032675">
    <property type="entry name" value="LRR_dom_sf"/>
</dbReference>
<evidence type="ECO:0000256" key="2">
    <source>
        <dbReference type="ARBA" id="ARBA00022737"/>
    </source>
</evidence>
<dbReference type="PANTHER" id="PTHR48051:SF1">
    <property type="entry name" value="RAS SUPPRESSOR PROTEIN 1"/>
    <property type="match status" value="1"/>
</dbReference>
<feature type="region of interest" description="Disordered" evidence="3">
    <location>
        <begin position="715"/>
        <end position="744"/>
    </location>
</feature>
<feature type="region of interest" description="Disordered" evidence="3">
    <location>
        <begin position="1"/>
        <end position="233"/>
    </location>
</feature>
<dbReference type="SMART" id="SM00369">
    <property type="entry name" value="LRR_TYP"/>
    <property type="match status" value="3"/>
</dbReference>
<feature type="compositionally biased region" description="Basic and acidic residues" evidence="3">
    <location>
        <begin position="644"/>
        <end position="660"/>
    </location>
</feature>
<accession>A0A9N8DGS3</accession>
<evidence type="ECO:0000256" key="1">
    <source>
        <dbReference type="ARBA" id="ARBA00022614"/>
    </source>
</evidence>
<feature type="region of interest" description="Disordered" evidence="3">
    <location>
        <begin position="347"/>
        <end position="387"/>
    </location>
</feature>
<keyword evidence="1" id="KW-0433">Leucine-rich repeat</keyword>
<name>A0A9N8DGS3_9STRA</name>
<feature type="compositionally biased region" description="Acidic residues" evidence="3">
    <location>
        <begin position="361"/>
        <end position="370"/>
    </location>
</feature>
<feature type="compositionally biased region" description="Polar residues" evidence="3">
    <location>
        <begin position="87"/>
        <end position="107"/>
    </location>
</feature>
<comment type="caution">
    <text evidence="5">The sequence shown here is derived from an EMBL/GenBank/DDBJ whole genome shotgun (WGS) entry which is preliminary data.</text>
</comment>
<feature type="compositionally biased region" description="Polar residues" evidence="3">
    <location>
        <begin position="373"/>
        <end position="384"/>
    </location>
</feature>
<feature type="region of interest" description="Disordered" evidence="3">
    <location>
        <begin position="565"/>
        <end position="585"/>
    </location>
</feature>
<dbReference type="PANTHER" id="PTHR48051">
    <property type="match status" value="1"/>
</dbReference>
<feature type="region of interest" description="Disordered" evidence="3">
    <location>
        <begin position="613"/>
        <end position="661"/>
    </location>
</feature>
<evidence type="ECO:0000259" key="4">
    <source>
        <dbReference type="Pfam" id="PF10650"/>
    </source>
</evidence>
<feature type="domain" description="Putative zinc-finger" evidence="4">
    <location>
        <begin position="526"/>
        <end position="545"/>
    </location>
</feature>
<dbReference type="OrthoDB" id="49687at2759"/>
<feature type="compositionally biased region" description="Basic and acidic residues" evidence="3">
    <location>
        <begin position="719"/>
        <end position="744"/>
    </location>
</feature>
<keyword evidence="2" id="KW-0677">Repeat</keyword>
<feature type="compositionally biased region" description="Acidic residues" evidence="3">
    <location>
        <begin position="1"/>
        <end position="12"/>
    </location>
</feature>